<reference evidence="4 5" key="1">
    <citation type="journal article" date="2015" name="Genome Biol. Evol.">
        <title>Phylogenomic analyses indicate that early fungi evolved digesting cell walls of algal ancestors of land plants.</title>
        <authorList>
            <person name="Chang Y."/>
            <person name="Wang S."/>
            <person name="Sekimoto S."/>
            <person name="Aerts A.L."/>
            <person name="Choi C."/>
            <person name="Clum A."/>
            <person name="LaButti K.M."/>
            <person name="Lindquist E.A."/>
            <person name="Yee Ngan C."/>
            <person name="Ohm R.A."/>
            <person name="Salamov A.A."/>
            <person name="Grigoriev I.V."/>
            <person name="Spatafora J.W."/>
            <person name="Berbee M.L."/>
        </authorList>
    </citation>
    <scope>NUCLEOTIDE SEQUENCE [LARGE SCALE GENOMIC DNA]</scope>
    <source>
        <strain evidence="4 5">NRRL 28638</strain>
    </source>
</reference>
<dbReference type="AlphaFoldDB" id="A0A137NVQ0"/>
<keyword evidence="1" id="KW-0328">Glycosyltransferase</keyword>
<evidence type="ECO:0000313" key="4">
    <source>
        <dbReference type="EMBL" id="KXN66852.1"/>
    </source>
</evidence>
<sequence length="518" mass="58797">MTFGSRSHVKYALEIVQDFGKRGHRVTYLSMDEMKKFGNGYNLTHYSLGDVKMIFNGEKELKPYVRGDGYFDNVYGIRDDLANLYKESFPAYERFYREEKPDLMICDFLANSCVESAAKHSIPMIIGYQSLMSTYSSPYLVGTGALEPTTIENHTFLQRMKHAFYDPVAQLLGALPVMDKVQEEKNKQGIPPIYSMPILGHMGIGIANSYVGLENARSIPSHIFPVGPIQSHDSLDLPEDLQSFMDNHGKVLYIAFGTMIRLPQGEIAKFLEIFHRAINEGVLDGIVWGMPKNDLKYLPKFYTVDSNEYSTARIIEGTHDNIKVLNWAPQKSILNHKNTKIFISHGGLDSIYESMDAGVPMMLIPFYADQPRNAMLVTENGVGDYIEWGVNSDSEIIQKFAKFSDSNNLEVKAKMTQMQLITKFSAKRKSMAADLVETYAYSARSCRQFSTPKPFEAPCEVLPFLPLDKRISSIKANLIDVYIAGFLIFTAVLISIIYITYYSSKRLLKYFKHKPKQE</sequence>
<evidence type="ECO:0000256" key="1">
    <source>
        <dbReference type="ARBA" id="ARBA00022676"/>
    </source>
</evidence>
<gene>
    <name evidence="4" type="ORF">CONCODRAFT_80375</name>
</gene>
<dbReference type="PANTHER" id="PTHR48043:SF145">
    <property type="entry name" value="FI06409P-RELATED"/>
    <property type="match status" value="1"/>
</dbReference>
<keyword evidence="3" id="KW-0472">Membrane</keyword>
<dbReference type="Pfam" id="PF00201">
    <property type="entry name" value="UDPGT"/>
    <property type="match status" value="1"/>
</dbReference>
<dbReference type="OMA" id="LESSWHY"/>
<dbReference type="SUPFAM" id="SSF53756">
    <property type="entry name" value="UDP-Glycosyltransferase/glycogen phosphorylase"/>
    <property type="match status" value="1"/>
</dbReference>
<dbReference type="Proteomes" id="UP000070444">
    <property type="component" value="Unassembled WGS sequence"/>
</dbReference>
<evidence type="ECO:0000313" key="5">
    <source>
        <dbReference type="Proteomes" id="UP000070444"/>
    </source>
</evidence>
<dbReference type="EMBL" id="KQ964684">
    <property type="protein sequence ID" value="KXN66852.1"/>
    <property type="molecule type" value="Genomic_DNA"/>
</dbReference>
<dbReference type="InterPro" id="IPR002213">
    <property type="entry name" value="UDP_glucos_trans"/>
</dbReference>
<accession>A0A137NVQ0</accession>
<dbReference type="CDD" id="cd03784">
    <property type="entry name" value="GT1_Gtf-like"/>
    <property type="match status" value="1"/>
</dbReference>
<dbReference type="InterPro" id="IPR050271">
    <property type="entry name" value="UDP-glycosyltransferase"/>
</dbReference>
<keyword evidence="3" id="KW-0812">Transmembrane</keyword>
<dbReference type="OrthoDB" id="5835829at2759"/>
<name>A0A137NVQ0_CONC2</name>
<keyword evidence="5" id="KW-1185">Reference proteome</keyword>
<protein>
    <submittedName>
        <fullName evidence="4">Glycosyltransferase family 1 protein</fullName>
    </submittedName>
</protein>
<organism evidence="4 5">
    <name type="scientific">Conidiobolus coronatus (strain ATCC 28846 / CBS 209.66 / NRRL 28638)</name>
    <name type="common">Delacroixia coronata</name>
    <dbReference type="NCBI Taxonomy" id="796925"/>
    <lineage>
        <taxon>Eukaryota</taxon>
        <taxon>Fungi</taxon>
        <taxon>Fungi incertae sedis</taxon>
        <taxon>Zoopagomycota</taxon>
        <taxon>Entomophthoromycotina</taxon>
        <taxon>Entomophthoromycetes</taxon>
        <taxon>Entomophthorales</taxon>
        <taxon>Ancylistaceae</taxon>
        <taxon>Conidiobolus</taxon>
    </lineage>
</organism>
<dbReference type="GO" id="GO:0008194">
    <property type="term" value="F:UDP-glycosyltransferase activity"/>
    <property type="evidence" value="ECO:0007669"/>
    <property type="project" value="InterPro"/>
</dbReference>
<dbReference type="Gene3D" id="3.40.50.2000">
    <property type="entry name" value="Glycogen Phosphorylase B"/>
    <property type="match status" value="2"/>
</dbReference>
<keyword evidence="3" id="KW-1133">Transmembrane helix</keyword>
<dbReference type="PANTHER" id="PTHR48043">
    <property type="entry name" value="EG:EG0003.4 PROTEIN-RELATED"/>
    <property type="match status" value="1"/>
</dbReference>
<proteinExistence type="predicted"/>
<keyword evidence="2 4" id="KW-0808">Transferase</keyword>
<evidence type="ECO:0000256" key="2">
    <source>
        <dbReference type="ARBA" id="ARBA00022679"/>
    </source>
</evidence>
<feature type="transmembrane region" description="Helical" evidence="3">
    <location>
        <begin position="481"/>
        <end position="502"/>
    </location>
</feature>
<evidence type="ECO:0000256" key="3">
    <source>
        <dbReference type="SAM" id="Phobius"/>
    </source>
</evidence>